<sequence length="226" mass="23490">MSSSEPSSGDTGSAEAATREPTGAAEPEPDGPSEPTPPSGTARPTGVRWSETPAPARDDDATPPSGIATPGVPMRTTGPAPVPSPGAAWAAPGFAPATRSDTMPGWAPPPRPPADPARRRRVRRVLLAVLLGLVVVAAVVVALLAFLVGPRFARYDVLDRAAVERGVVEVVTRDWKRQATGVACPDDVRVRPGATFECTGTVDGRPVRIPVDVVDENGTYEVGQPR</sequence>
<accession>A0ABT7MBX8</accession>
<organism evidence="4 5">
    <name type="scientific">Actinomycetospora termitidis</name>
    <dbReference type="NCBI Taxonomy" id="3053470"/>
    <lineage>
        <taxon>Bacteria</taxon>
        <taxon>Bacillati</taxon>
        <taxon>Actinomycetota</taxon>
        <taxon>Actinomycetes</taxon>
        <taxon>Pseudonocardiales</taxon>
        <taxon>Pseudonocardiaceae</taxon>
        <taxon>Actinomycetospora</taxon>
    </lineage>
</organism>
<evidence type="ECO:0000256" key="2">
    <source>
        <dbReference type="SAM" id="Phobius"/>
    </source>
</evidence>
<keyword evidence="5" id="KW-1185">Reference proteome</keyword>
<keyword evidence="2" id="KW-0812">Transmembrane</keyword>
<dbReference type="Proteomes" id="UP001231924">
    <property type="component" value="Unassembled WGS sequence"/>
</dbReference>
<dbReference type="EMBL" id="JASVWF010000004">
    <property type="protein sequence ID" value="MDL5158181.1"/>
    <property type="molecule type" value="Genomic_DNA"/>
</dbReference>
<feature type="region of interest" description="Disordered" evidence="1">
    <location>
        <begin position="1"/>
        <end position="118"/>
    </location>
</feature>
<evidence type="ECO:0000313" key="4">
    <source>
        <dbReference type="EMBL" id="MDL5158181.1"/>
    </source>
</evidence>
<feature type="transmembrane region" description="Helical" evidence="2">
    <location>
        <begin position="125"/>
        <end position="148"/>
    </location>
</feature>
<feature type="compositionally biased region" description="Low complexity" evidence="1">
    <location>
        <begin position="85"/>
        <end position="97"/>
    </location>
</feature>
<dbReference type="InterPro" id="IPR025637">
    <property type="entry name" value="DUF4333"/>
</dbReference>
<reference evidence="4 5" key="1">
    <citation type="submission" date="2023-06" db="EMBL/GenBank/DDBJ databases">
        <title>Actinomycetospora Odt1-22.</title>
        <authorList>
            <person name="Supong K."/>
        </authorList>
    </citation>
    <scope>NUCLEOTIDE SEQUENCE [LARGE SCALE GENOMIC DNA]</scope>
    <source>
        <strain evidence="4 5">Odt1-22</strain>
    </source>
</reference>
<feature type="domain" description="DUF4333" evidence="3">
    <location>
        <begin position="142"/>
        <end position="218"/>
    </location>
</feature>
<keyword evidence="2" id="KW-0472">Membrane</keyword>
<protein>
    <submittedName>
        <fullName evidence="4">DUF4333 domain-containing protein</fullName>
    </submittedName>
</protein>
<dbReference type="RefSeq" id="WP_286054700.1">
    <property type="nucleotide sequence ID" value="NZ_JASVWF010000004.1"/>
</dbReference>
<proteinExistence type="predicted"/>
<feature type="compositionally biased region" description="Low complexity" evidence="1">
    <location>
        <begin position="1"/>
        <end position="13"/>
    </location>
</feature>
<feature type="compositionally biased region" description="Pro residues" evidence="1">
    <location>
        <begin position="106"/>
        <end position="115"/>
    </location>
</feature>
<name>A0ABT7MBX8_9PSEU</name>
<evidence type="ECO:0000256" key="1">
    <source>
        <dbReference type="SAM" id="MobiDB-lite"/>
    </source>
</evidence>
<gene>
    <name evidence="4" type="ORF">QRT03_19595</name>
</gene>
<evidence type="ECO:0000259" key="3">
    <source>
        <dbReference type="Pfam" id="PF14230"/>
    </source>
</evidence>
<keyword evidence="2" id="KW-1133">Transmembrane helix</keyword>
<evidence type="ECO:0000313" key="5">
    <source>
        <dbReference type="Proteomes" id="UP001231924"/>
    </source>
</evidence>
<comment type="caution">
    <text evidence="4">The sequence shown here is derived from an EMBL/GenBank/DDBJ whole genome shotgun (WGS) entry which is preliminary data.</text>
</comment>
<dbReference type="Pfam" id="PF14230">
    <property type="entry name" value="DUF4333"/>
    <property type="match status" value="1"/>
</dbReference>